<name>A0A517ZPB2_9PLAN</name>
<evidence type="ECO:0000313" key="4">
    <source>
        <dbReference type="Proteomes" id="UP000319383"/>
    </source>
</evidence>
<proteinExistence type="predicted"/>
<keyword evidence="4" id="KW-1185">Reference proteome</keyword>
<evidence type="ECO:0000313" key="3">
    <source>
        <dbReference type="EMBL" id="QDU44317.1"/>
    </source>
</evidence>
<dbReference type="GO" id="GO:0008270">
    <property type="term" value="F:zinc ion binding"/>
    <property type="evidence" value="ECO:0007669"/>
    <property type="project" value="InterPro"/>
</dbReference>
<dbReference type="AlphaFoldDB" id="A0A517ZPB2"/>
<sequence length="145" mass="16910">MPAKLKTRCSHPGCPNTTRDRFCDEHRHEASHRWSDERRSTPAQRGYDERWRKVRRIHIKRHPYCEDCLDEGVVNTRNLEVDHIIPIEVRPDLRLDLDNLRTRCRRHHKLKTDEDKRKYAAGATAPNADRVAAGGKMTGSLRGVP</sequence>
<protein>
    <submittedName>
        <fullName evidence="3">HNH endonuclease</fullName>
    </submittedName>
</protein>
<dbReference type="GO" id="GO:0003676">
    <property type="term" value="F:nucleic acid binding"/>
    <property type="evidence" value="ECO:0007669"/>
    <property type="project" value="InterPro"/>
</dbReference>
<keyword evidence="3" id="KW-0378">Hydrolase</keyword>
<accession>A0A517ZPB2</accession>
<feature type="region of interest" description="Disordered" evidence="1">
    <location>
        <begin position="113"/>
        <end position="145"/>
    </location>
</feature>
<dbReference type="CDD" id="cd00085">
    <property type="entry name" value="HNHc"/>
    <property type="match status" value="1"/>
</dbReference>
<dbReference type="SMART" id="SM00507">
    <property type="entry name" value="HNHc"/>
    <property type="match status" value="1"/>
</dbReference>
<dbReference type="GO" id="GO:0004519">
    <property type="term" value="F:endonuclease activity"/>
    <property type="evidence" value="ECO:0007669"/>
    <property type="project" value="UniProtKB-KW"/>
</dbReference>
<reference evidence="3 4" key="1">
    <citation type="submission" date="2019-02" db="EMBL/GenBank/DDBJ databases">
        <title>Deep-cultivation of Planctomycetes and their phenomic and genomic characterization uncovers novel biology.</title>
        <authorList>
            <person name="Wiegand S."/>
            <person name="Jogler M."/>
            <person name="Boedeker C."/>
            <person name="Pinto D."/>
            <person name="Vollmers J."/>
            <person name="Rivas-Marin E."/>
            <person name="Kohn T."/>
            <person name="Peeters S.H."/>
            <person name="Heuer A."/>
            <person name="Rast P."/>
            <person name="Oberbeckmann S."/>
            <person name="Bunk B."/>
            <person name="Jeske O."/>
            <person name="Meyerdierks A."/>
            <person name="Storesund J.E."/>
            <person name="Kallscheuer N."/>
            <person name="Luecker S."/>
            <person name="Lage O.M."/>
            <person name="Pohl T."/>
            <person name="Merkel B.J."/>
            <person name="Hornburger P."/>
            <person name="Mueller R.-W."/>
            <person name="Bruemmer F."/>
            <person name="Labrenz M."/>
            <person name="Spormann A.M."/>
            <person name="Op den Camp H."/>
            <person name="Overmann J."/>
            <person name="Amann R."/>
            <person name="Jetten M.S.M."/>
            <person name="Mascher T."/>
            <person name="Medema M.H."/>
            <person name="Devos D.P."/>
            <person name="Kaster A.-K."/>
            <person name="Ovreas L."/>
            <person name="Rohde M."/>
            <person name="Galperin M.Y."/>
            <person name="Jogler C."/>
        </authorList>
    </citation>
    <scope>NUCLEOTIDE SEQUENCE [LARGE SCALE GENOMIC DNA]</scope>
    <source>
        <strain evidence="3 4">Mal52</strain>
    </source>
</reference>
<dbReference type="InterPro" id="IPR002711">
    <property type="entry name" value="HNH"/>
</dbReference>
<dbReference type="EMBL" id="CP036276">
    <property type="protein sequence ID" value="QDU44317.1"/>
    <property type="molecule type" value="Genomic_DNA"/>
</dbReference>
<dbReference type="Proteomes" id="UP000319383">
    <property type="component" value="Chromosome"/>
</dbReference>
<dbReference type="KEGG" id="sdyn:Mal52_27960"/>
<gene>
    <name evidence="3" type="ORF">Mal52_27960</name>
</gene>
<evidence type="ECO:0000259" key="2">
    <source>
        <dbReference type="SMART" id="SM00507"/>
    </source>
</evidence>
<dbReference type="InterPro" id="IPR003615">
    <property type="entry name" value="HNH_nuc"/>
</dbReference>
<organism evidence="3 4">
    <name type="scientific">Symmachiella dynata</name>
    <dbReference type="NCBI Taxonomy" id="2527995"/>
    <lineage>
        <taxon>Bacteria</taxon>
        <taxon>Pseudomonadati</taxon>
        <taxon>Planctomycetota</taxon>
        <taxon>Planctomycetia</taxon>
        <taxon>Planctomycetales</taxon>
        <taxon>Planctomycetaceae</taxon>
        <taxon>Symmachiella</taxon>
    </lineage>
</organism>
<dbReference type="Gene3D" id="1.10.30.50">
    <property type="match status" value="1"/>
</dbReference>
<keyword evidence="3" id="KW-0255">Endonuclease</keyword>
<feature type="domain" description="HNH nuclease" evidence="2">
    <location>
        <begin position="53"/>
        <end position="109"/>
    </location>
</feature>
<keyword evidence="3" id="KW-0540">Nuclease</keyword>
<dbReference type="RefSeq" id="WP_197534883.1">
    <property type="nucleotide sequence ID" value="NZ_CP036276.1"/>
</dbReference>
<dbReference type="Pfam" id="PF01844">
    <property type="entry name" value="HNH"/>
    <property type="match status" value="1"/>
</dbReference>
<evidence type="ECO:0000256" key="1">
    <source>
        <dbReference type="SAM" id="MobiDB-lite"/>
    </source>
</evidence>